<keyword evidence="2" id="KW-1185">Reference proteome</keyword>
<protein>
    <submittedName>
        <fullName evidence="1">Uncharacterized protein</fullName>
    </submittedName>
</protein>
<organism evidence="1 2">
    <name type="scientific">Aquarana catesbeiana</name>
    <name type="common">American bullfrog</name>
    <name type="synonym">Rana catesbeiana</name>
    <dbReference type="NCBI Taxonomy" id="8400"/>
    <lineage>
        <taxon>Eukaryota</taxon>
        <taxon>Metazoa</taxon>
        <taxon>Chordata</taxon>
        <taxon>Craniata</taxon>
        <taxon>Vertebrata</taxon>
        <taxon>Euteleostomi</taxon>
        <taxon>Amphibia</taxon>
        <taxon>Batrachia</taxon>
        <taxon>Anura</taxon>
        <taxon>Neobatrachia</taxon>
        <taxon>Ranoidea</taxon>
        <taxon>Ranidae</taxon>
        <taxon>Aquarana</taxon>
    </lineage>
</organism>
<dbReference type="AlphaFoldDB" id="A0A2G9R4S5"/>
<sequence length="89" mass="10075">MLPQHTATGLLTSKLCHCVEKWYLLCICIFSSFNLEKNMKGATAVILKSAFARLFQTSIILNILEQGCRIYMFGSFISFKTSKKTGIFQ</sequence>
<dbReference type="Proteomes" id="UP000228934">
    <property type="component" value="Unassembled WGS sequence"/>
</dbReference>
<dbReference type="EMBL" id="KV977284">
    <property type="protein sequence ID" value="PIO22815.1"/>
    <property type="molecule type" value="Genomic_DNA"/>
</dbReference>
<gene>
    <name evidence="1" type="ORF">AB205_0007580</name>
</gene>
<evidence type="ECO:0000313" key="2">
    <source>
        <dbReference type="Proteomes" id="UP000228934"/>
    </source>
</evidence>
<accession>A0A2G9R4S5</accession>
<reference evidence="2" key="1">
    <citation type="journal article" date="2017" name="Nat. Commun.">
        <title>The North American bullfrog draft genome provides insight into hormonal regulation of long noncoding RNA.</title>
        <authorList>
            <person name="Hammond S.A."/>
            <person name="Warren R.L."/>
            <person name="Vandervalk B.P."/>
            <person name="Kucuk E."/>
            <person name="Khan H."/>
            <person name="Gibb E.A."/>
            <person name="Pandoh P."/>
            <person name="Kirk H."/>
            <person name="Zhao Y."/>
            <person name="Jones M."/>
            <person name="Mungall A.J."/>
            <person name="Coope R."/>
            <person name="Pleasance S."/>
            <person name="Moore R.A."/>
            <person name="Holt R.A."/>
            <person name="Round J.M."/>
            <person name="Ohora S."/>
            <person name="Walle B.V."/>
            <person name="Veldhoen N."/>
            <person name="Helbing C.C."/>
            <person name="Birol I."/>
        </authorList>
    </citation>
    <scope>NUCLEOTIDE SEQUENCE [LARGE SCALE GENOMIC DNA]</scope>
</reference>
<evidence type="ECO:0000313" key="1">
    <source>
        <dbReference type="EMBL" id="PIO22815.1"/>
    </source>
</evidence>
<name>A0A2G9R4S5_AQUCT</name>
<proteinExistence type="predicted"/>